<dbReference type="PANTHER" id="PTHR31481:SF0">
    <property type="entry name" value="RELT-LIKE PROTEIN 2"/>
    <property type="match status" value="1"/>
</dbReference>
<dbReference type="EMBL" id="HADW01001061">
    <property type="protein sequence ID" value="SBP02461.1"/>
    <property type="molecule type" value="Transcribed_RNA"/>
</dbReference>
<keyword evidence="5 8" id="KW-1133">Transmembrane helix</keyword>
<comment type="similarity">
    <text evidence="2">Belongs to the RELT family.</text>
</comment>
<dbReference type="GO" id="GO:0005886">
    <property type="term" value="C:plasma membrane"/>
    <property type="evidence" value="ECO:0007669"/>
    <property type="project" value="UniProtKB-SubCell"/>
</dbReference>
<reference evidence="9" key="2">
    <citation type="submission" date="2016-06" db="EMBL/GenBank/DDBJ databases">
        <title>The genome of a short-lived fish provides insights into sex chromosome evolution and the genetic control of aging.</title>
        <authorList>
            <person name="Reichwald K."/>
            <person name="Felder M."/>
            <person name="Petzold A."/>
            <person name="Koch P."/>
            <person name="Groth M."/>
            <person name="Platzer M."/>
        </authorList>
    </citation>
    <scope>NUCLEOTIDE SEQUENCE</scope>
    <source>
        <tissue evidence="9">Brain</tissue>
    </source>
</reference>
<dbReference type="AlphaFoldDB" id="A0A1A7WAA8"/>
<feature type="region of interest" description="Disordered" evidence="7">
    <location>
        <begin position="675"/>
        <end position="695"/>
    </location>
</feature>
<evidence type="ECO:0000256" key="6">
    <source>
        <dbReference type="ARBA" id="ARBA00023136"/>
    </source>
</evidence>
<reference evidence="9" key="1">
    <citation type="submission" date="2016-05" db="EMBL/GenBank/DDBJ databases">
        <authorList>
            <person name="Lavstsen T."/>
            <person name="Jespersen J.S."/>
        </authorList>
    </citation>
    <scope>NUCLEOTIDE SEQUENCE</scope>
    <source>
        <tissue evidence="9">Brain</tissue>
    </source>
</reference>
<name>A0A1A7WAA8_9TELE</name>
<evidence type="ECO:0000313" key="9">
    <source>
        <dbReference type="EMBL" id="SBP02461.1"/>
    </source>
</evidence>
<dbReference type="GO" id="GO:0010811">
    <property type="term" value="P:positive regulation of cell-substrate adhesion"/>
    <property type="evidence" value="ECO:0007669"/>
    <property type="project" value="TreeGrafter"/>
</dbReference>
<dbReference type="GO" id="GO:1900745">
    <property type="term" value="P:positive regulation of p38MAPK cascade"/>
    <property type="evidence" value="ECO:0007669"/>
    <property type="project" value="InterPro"/>
</dbReference>
<feature type="region of interest" description="Disordered" evidence="7">
    <location>
        <begin position="49"/>
        <end position="71"/>
    </location>
</feature>
<evidence type="ECO:0000256" key="3">
    <source>
        <dbReference type="ARBA" id="ARBA00022475"/>
    </source>
</evidence>
<evidence type="ECO:0000256" key="4">
    <source>
        <dbReference type="ARBA" id="ARBA00022692"/>
    </source>
</evidence>
<organism evidence="9">
    <name type="scientific">Iconisemion striatum</name>
    <dbReference type="NCBI Taxonomy" id="60296"/>
    <lineage>
        <taxon>Eukaryota</taxon>
        <taxon>Metazoa</taxon>
        <taxon>Chordata</taxon>
        <taxon>Craniata</taxon>
        <taxon>Vertebrata</taxon>
        <taxon>Euteleostomi</taxon>
        <taxon>Actinopterygii</taxon>
        <taxon>Neopterygii</taxon>
        <taxon>Teleostei</taxon>
        <taxon>Neoteleostei</taxon>
        <taxon>Acanthomorphata</taxon>
        <taxon>Ovalentaria</taxon>
        <taxon>Atherinomorphae</taxon>
        <taxon>Cyprinodontiformes</taxon>
        <taxon>Nothobranchiidae</taxon>
        <taxon>Iconisemion</taxon>
    </lineage>
</organism>
<feature type="compositionally biased region" description="Acidic residues" evidence="7">
    <location>
        <begin position="51"/>
        <end position="71"/>
    </location>
</feature>
<protein>
    <submittedName>
        <fullName evidence="9">RELT-like 2</fullName>
    </submittedName>
</protein>
<evidence type="ECO:0000256" key="7">
    <source>
        <dbReference type="SAM" id="MobiDB-lite"/>
    </source>
</evidence>
<proteinExistence type="inferred from homology"/>
<dbReference type="Pfam" id="PF12606">
    <property type="entry name" value="RELT"/>
    <property type="match status" value="1"/>
</dbReference>
<keyword evidence="3" id="KW-1003">Cell membrane</keyword>
<feature type="compositionally biased region" description="Basic and acidic residues" evidence="7">
    <location>
        <begin position="620"/>
        <end position="643"/>
    </location>
</feature>
<accession>A0A1A7WAA8</accession>
<feature type="region of interest" description="Disordered" evidence="7">
    <location>
        <begin position="606"/>
        <end position="648"/>
    </location>
</feature>
<evidence type="ECO:0000256" key="1">
    <source>
        <dbReference type="ARBA" id="ARBA00004162"/>
    </source>
</evidence>
<dbReference type="PANTHER" id="PTHR31481">
    <property type="entry name" value="RELT-LIKE PROTEIN 2 RELL2"/>
    <property type="match status" value="1"/>
</dbReference>
<evidence type="ECO:0000256" key="2">
    <source>
        <dbReference type="ARBA" id="ARBA00008688"/>
    </source>
</evidence>
<sequence>MTELKAAGAGDAPPSYMIFLVVFLFFLTGLLGFLICHLLKKKGYRCRTGDMEDEEEEENLGENEDDENDENQDTVEQILKCIIENEANMEAFNEMLGNHNVCVRHDPRLRKESIGGVPPHLHTVHSGSDHNSCLLCAQVQSKKGRRQSRTPRFKQRPGEQTVFSVGRFRVTHTDKKLHGGPNPLAISGDQLDQSQDSEERKEGGYILRSMFKEEQLPSDGANGIAASTGKQKKNVTMFGLRRGSDPLGLKPKNGKVRDARVKLAFQQPPLVLEEPLKEENTGTGFEHSTKPGSKPKSEPTTAQYEDKTSVNSPSIQSKKQSGDSSPSLQEGSQTGLKDMVQTSSWGSAAPFPTSLPGLSDRRVNVDEMLKTEEADITGPVQTSTPISLIPATSSGFSASRSTVESQLYANKDLLVAPKSSDPCSSPDQEASIGAGVAVITLGSSPHKSLLSISSLKGHTSSLNESTSPRSSSRNVSSESAKTPADQNLDPTNSSLPTLELEHVRPVTATTAGSSDTRSGSGKELKSEGDMILKTNGKTAGTLEPDLKGSGLFSPPDQSCKEGPISLPLSPSSSLFSSSPRGSRTNSAAIVKASPDSKIEFSVVTVLEDEDSSSSVRHQKKETSGDDFKPERRKDSQNEIRESTGAEVRSCLGQEKEDLVEMEDIRHCKVTQVGGAYKEKIYTQKSPDQEGESPIP</sequence>
<dbReference type="InterPro" id="IPR042313">
    <property type="entry name" value="RELL2"/>
</dbReference>
<feature type="region of interest" description="Disordered" evidence="7">
    <location>
        <begin position="457"/>
        <end position="593"/>
    </location>
</feature>
<evidence type="ECO:0000256" key="8">
    <source>
        <dbReference type="SAM" id="Phobius"/>
    </source>
</evidence>
<keyword evidence="6 8" id="KW-0472">Membrane</keyword>
<feature type="region of interest" description="Disordered" evidence="7">
    <location>
        <begin position="272"/>
        <end position="336"/>
    </location>
</feature>
<dbReference type="InterPro" id="IPR022248">
    <property type="entry name" value="TNF_rcpt_RELT"/>
</dbReference>
<gene>
    <name evidence="9" type="primary">RELL2</name>
</gene>
<feature type="compositionally biased region" description="Basic and acidic residues" evidence="7">
    <location>
        <begin position="520"/>
        <end position="530"/>
    </location>
</feature>
<feature type="transmembrane region" description="Helical" evidence="8">
    <location>
        <begin position="16"/>
        <end position="39"/>
    </location>
</feature>
<evidence type="ECO:0000256" key="5">
    <source>
        <dbReference type="ARBA" id="ARBA00022989"/>
    </source>
</evidence>
<feature type="compositionally biased region" description="Polar residues" evidence="7">
    <location>
        <begin position="484"/>
        <end position="496"/>
    </location>
</feature>
<feature type="compositionally biased region" description="Low complexity" evidence="7">
    <location>
        <begin position="457"/>
        <end position="479"/>
    </location>
</feature>
<feature type="compositionally biased region" description="Polar residues" evidence="7">
    <location>
        <begin position="507"/>
        <end position="519"/>
    </location>
</feature>
<feature type="compositionally biased region" description="Low complexity" evidence="7">
    <location>
        <begin position="565"/>
        <end position="579"/>
    </location>
</feature>
<keyword evidence="4 8" id="KW-0812">Transmembrane</keyword>
<comment type="subcellular location">
    <subcellularLocation>
        <location evidence="1">Cell membrane</location>
        <topology evidence="1">Single-pass membrane protein</topology>
    </subcellularLocation>
</comment>
<feature type="compositionally biased region" description="Polar residues" evidence="7">
    <location>
        <begin position="298"/>
        <end position="336"/>
    </location>
</feature>
<feature type="region of interest" description="Disordered" evidence="7">
    <location>
        <begin position="174"/>
        <end position="201"/>
    </location>
</feature>